<accession>A0A4R2RMU4</accession>
<dbReference type="AlphaFoldDB" id="A0A4R2RMU4"/>
<protein>
    <submittedName>
        <fullName evidence="2">Uncharacterized protein</fullName>
    </submittedName>
</protein>
<feature type="region of interest" description="Disordered" evidence="1">
    <location>
        <begin position="1"/>
        <end position="38"/>
    </location>
</feature>
<gene>
    <name evidence="2" type="ORF">EV663_10627</name>
</gene>
<proteinExistence type="predicted"/>
<name>A0A4R2RMU4_9RHOB</name>
<sequence>MANDVTLARSGASSPDTHRAKADLAEASPRRVPDNSPSVIFDAVTDARAGHDIPPAGITGGQYDAETALILAVRHILSLSGMAFSSGAVRDLPELTSETFDPGSAVSALRHVGLEASLGEMRPGELKQSHCPATDCSTDCG</sequence>
<evidence type="ECO:0000256" key="1">
    <source>
        <dbReference type="SAM" id="MobiDB-lite"/>
    </source>
</evidence>
<evidence type="ECO:0000313" key="3">
    <source>
        <dbReference type="Proteomes" id="UP000295050"/>
    </source>
</evidence>
<evidence type="ECO:0000313" key="2">
    <source>
        <dbReference type="EMBL" id="TCP61081.1"/>
    </source>
</evidence>
<comment type="caution">
    <text evidence="2">The sequence shown here is derived from an EMBL/GenBank/DDBJ whole genome shotgun (WGS) entry which is preliminary data.</text>
</comment>
<feature type="compositionally biased region" description="Basic and acidic residues" evidence="1">
    <location>
        <begin position="16"/>
        <end position="33"/>
    </location>
</feature>
<dbReference type="Proteomes" id="UP000295050">
    <property type="component" value="Unassembled WGS sequence"/>
</dbReference>
<dbReference type="RefSeq" id="WP_132951264.1">
    <property type="nucleotide sequence ID" value="NZ_SLXU01000006.1"/>
</dbReference>
<reference evidence="2 3" key="1">
    <citation type="submission" date="2019-03" db="EMBL/GenBank/DDBJ databases">
        <title>Genomic Encyclopedia of Type Strains, Phase IV (KMG-IV): sequencing the most valuable type-strain genomes for metagenomic binning, comparative biology and taxonomic classification.</title>
        <authorList>
            <person name="Goeker M."/>
        </authorList>
    </citation>
    <scope>NUCLEOTIDE SEQUENCE [LARGE SCALE GENOMIC DNA]</scope>
    <source>
        <strain evidence="2 3">DSM 24766</strain>
    </source>
</reference>
<organism evidence="2 3">
    <name type="scientific">Rhodovulum bhavnagarense</name>
    <dbReference type="NCBI Taxonomy" id="992286"/>
    <lineage>
        <taxon>Bacteria</taxon>
        <taxon>Pseudomonadati</taxon>
        <taxon>Pseudomonadota</taxon>
        <taxon>Alphaproteobacteria</taxon>
        <taxon>Rhodobacterales</taxon>
        <taxon>Paracoccaceae</taxon>
        <taxon>Rhodovulum</taxon>
    </lineage>
</organism>
<dbReference type="EMBL" id="SLXU01000006">
    <property type="protein sequence ID" value="TCP61081.1"/>
    <property type="molecule type" value="Genomic_DNA"/>
</dbReference>
<keyword evidence="3" id="KW-1185">Reference proteome</keyword>